<organism evidence="1 2">
    <name type="scientific">Calidithermus terrae</name>
    <dbReference type="NCBI Taxonomy" id="1408545"/>
    <lineage>
        <taxon>Bacteria</taxon>
        <taxon>Thermotogati</taxon>
        <taxon>Deinococcota</taxon>
        <taxon>Deinococci</taxon>
        <taxon>Thermales</taxon>
        <taxon>Thermaceae</taxon>
        <taxon>Calidithermus</taxon>
    </lineage>
</organism>
<comment type="caution">
    <text evidence="1">The sequence shown here is derived from an EMBL/GenBank/DDBJ whole genome shotgun (WGS) entry which is preliminary data.</text>
</comment>
<proteinExistence type="predicted"/>
<name>A0A399EE39_9DEIN</name>
<evidence type="ECO:0000313" key="2">
    <source>
        <dbReference type="Proteomes" id="UP000265715"/>
    </source>
</evidence>
<reference evidence="1 2" key="1">
    <citation type="submission" date="2018-08" db="EMBL/GenBank/DDBJ databases">
        <title>Meiothermus terrae DSM 26712 genome sequencing project.</title>
        <authorList>
            <person name="Da Costa M.S."/>
            <person name="Albuquerque L."/>
            <person name="Raposo P."/>
            <person name="Froufe H.J.C."/>
            <person name="Barroso C.S."/>
            <person name="Egas C."/>
        </authorList>
    </citation>
    <scope>NUCLEOTIDE SEQUENCE [LARGE SCALE GENOMIC DNA]</scope>
    <source>
        <strain evidence="1 2">DSM 26712</strain>
    </source>
</reference>
<sequence length="92" mass="10178">MLPSSSYQAGIWWPHHNCRPTAQSRMFSSQSRLTFSQRSGTKRISPLSRPASTFSATGFIRTNHCVSSIGSMGSLVRSERGSCTVWVSTPLR</sequence>
<evidence type="ECO:0000313" key="1">
    <source>
        <dbReference type="EMBL" id="RIH81803.1"/>
    </source>
</evidence>
<gene>
    <name evidence="1" type="ORF">Mterra_02961</name>
</gene>
<dbReference type="AlphaFoldDB" id="A0A399EE39"/>
<keyword evidence="2" id="KW-1185">Reference proteome</keyword>
<accession>A0A399EE39</accession>
<protein>
    <submittedName>
        <fullName evidence="1">Uncharacterized protein</fullName>
    </submittedName>
</protein>
<dbReference type="EMBL" id="QXDL01000149">
    <property type="protein sequence ID" value="RIH81803.1"/>
    <property type="molecule type" value="Genomic_DNA"/>
</dbReference>
<dbReference type="Proteomes" id="UP000265715">
    <property type="component" value="Unassembled WGS sequence"/>
</dbReference>